<dbReference type="EMBL" id="FZMO01000423">
    <property type="protein sequence ID" value="SNQ50550.1"/>
    <property type="molecule type" value="Genomic_DNA"/>
</dbReference>
<proteinExistence type="predicted"/>
<sequence>MINKSIAQEGDPGSCAPGIWLDVPRLGEPQIG</sequence>
<accession>A0A2I2KY17</accession>
<evidence type="ECO:0000313" key="3">
    <source>
        <dbReference type="Proteomes" id="UP000234331"/>
    </source>
</evidence>
<evidence type="ECO:0000256" key="1">
    <source>
        <dbReference type="SAM" id="MobiDB-lite"/>
    </source>
</evidence>
<dbReference type="AlphaFoldDB" id="A0A2I2KY17"/>
<keyword evidence="3" id="KW-1185">Reference proteome</keyword>
<dbReference type="Proteomes" id="UP000234331">
    <property type="component" value="Unassembled WGS sequence"/>
</dbReference>
<protein>
    <submittedName>
        <fullName evidence="2">Uncharacterized protein</fullName>
    </submittedName>
</protein>
<gene>
    <name evidence="2" type="ORF">FRACA_480039</name>
</gene>
<evidence type="ECO:0000313" key="2">
    <source>
        <dbReference type="EMBL" id="SNQ50550.1"/>
    </source>
</evidence>
<feature type="region of interest" description="Disordered" evidence="1">
    <location>
        <begin position="1"/>
        <end position="32"/>
    </location>
</feature>
<name>A0A2I2KY17_9ACTN</name>
<reference evidence="2 3" key="1">
    <citation type="submission" date="2017-06" db="EMBL/GenBank/DDBJ databases">
        <authorList>
            <person name="Kim H.J."/>
            <person name="Triplett B.A."/>
        </authorList>
    </citation>
    <scope>NUCLEOTIDE SEQUENCE [LARGE SCALE GENOMIC DNA]</scope>
    <source>
        <strain evidence="2">FRACA_ARgP5</strain>
    </source>
</reference>
<organism evidence="2 3">
    <name type="scientific">Frankia canadensis</name>
    <dbReference type="NCBI Taxonomy" id="1836972"/>
    <lineage>
        <taxon>Bacteria</taxon>
        <taxon>Bacillati</taxon>
        <taxon>Actinomycetota</taxon>
        <taxon>Actinomycetes</taxon>
        <taxon>Frankiales</taxon>
        <taxon>Frankiaceae</taxon>
        <taxon>Frankia</taxon>
    </lineage>
</organism>